<name>A0A2N8PMJ6_STRNR</name>
<dbReference type="EMBL" id="LJSN01000002">
    <property type="protein sequence ID" value="PNE42249.1"/>
    <property type="molecule type" value="Genomic_DNA"/>
</dbReference>
<reference evidence="3" key="1">
    <citation type="submission" date="2015-09" db="EMBL/GenBank/DDBJ databases">
        <authorList>
            <person name="Graham D.E."/>
            <person name="Mahan K.M."/>
            <person name="Klingeman D.M."/>
            <person name="Fida T."/>
            <person name="Giannone R.J."/>
            <person name="Hettich R.L."/>
            <person name="Parry R.J."/>
            <person name="Spain J.C."/>
        </authorList>
    </citation>
    <scope>NUCLEOTIDE SEQUENCE [LARGE SCALE GENOMIC DNA]</scope>
    <source>
        <strain evidence="3">JCM 4701</strain>
    </source>
</reference>
<evidence type="ECO:0000313" key="2">
    <source>
        <dbReference type="EMBL" id="PNE42249.1"/>
    </source>
</evidence>
<evidence type="ECO:0000256" key="1">
    <source>
        <dbReference type="SAM" id="MobiDB-lite"/>
    </source>
</evidence>
<comment type="caution">
    <text evidence="2">The sequence shown here is derived from an EMBL/GenBank/DDBJ whole genome shotgun (WGS) entry which is preliminary data.</text>
</comment>
<protein>
    <submittedName>
        <fullName evidence="2">Uncharacterized protein</fullName>
    </submittedName>
</protein>
<keyword evidence="3" id="KW-1185">Reference proteome</keyword>
<dbReference type="Proteomes" id="UP000236047">
    <property type="component" value="Unassembled WGS sequence"/>
</dbReference>
<feature type="region of interest" description="Disordered" evidence="1">
    <location>
        <begin position="75"/>
        <end position="95"/>
    </location>
</feature>
<gene>
    <name evidence="2" type="ORF">AOB60_17280</name>
</gene>
<dbReference type="AlphaFoldDB" id="A0A2N8PMJ6"/>
<evidence type="ECO:0000313" key="3">
    <source>
        <dbReference type="Proteomes" id="UP000236047"/>
    </source>
</evidence>
<accession>A0A2N8PMJ6</accession>
<sequence>MAWTRRSACSLRKSASSRSCAICGSSYLCCIVCNEVCTWYSSAWIVVVAPRSVDCAAASTRVRSLVIASPTCVSTASSASSVPDPPNRLSSRPRTGTCGWASARVRSGSRASARCRISASVARSLADSSVLLWSVALLCSSAAVRRVLRPARSLRTRTRSAASTTAAAVPALRHHNSACGMDVIEILVWDGRGCLGRHGCRAAEHHRMLPVA</sequence>
<organism evidence="2 3">
    <name type="scientific">Streptomyces noursei</name>
    <name type="common">Streptomyces albulus</name>
    <dbReference type="NCBI Taxonomy" id="1971"/>
    <lineage>
        <taxon>Bacteria</taxon>
        <taxon>Bacillati</taxon>
        <taxon>Actinomycetota</taxon>
        <taxon>Actinomycetes</taxon>
        <taxon>Kitasatosporales</taxon>
        <taxon>Streptomycetaceae</taxon>
        <taxon>Streptomyces</taxon>
    </lineage>
</organism>
<proteinExistence type="predicted"/>